<dbReference type="Proteomes" id="UP000243515">
    <property type="component" value="Unassembled WGS sequence"/>
</dbReference>
<name>A0A232M737_9EURO</name>
<evidence type="ECO:0000313" key="2">
    <source>
        <dbReference type="EMBL" id="OXV12196.1"/>
    </source>
</evidence>
<dbReference type="EMBL" id="NPHW01001059">
    <property type="protein sequence ID" value="OXV12196.1"/>
    <property type="molecule type" value="Genomic_DNA"/>
</dbReference>
<accession>A0A232M737</accession>
<dbReference type="AlphaFoldDB" id="A0A232M737"/>
<sequence length="549" mass="63010">MLHVVMFIPKLSINEIFNAVVQAKRVYDAFCDEVDSPPAGIRELAETVKHLDDVLENLRKVMEWTRTLPNKVSVLEQTSTGSQHDNSANPDRFSVLFNDLLKLKYSYERERSLAQQLNQRVDLNHSSRQLKHLWRQLCDMSGLSGELAPLLSPQALLEYPQNLWNDAILIPSIMRMDWNGDTLLEKRSSMGLHSPRPDVQTHEPPVSPFSRESQWSSFDDSNSPPFKPSRSISSWGTIPPVLSSSLASRHWSEASFLLPPPVLPPQKATITLRPKVVRLYSWRFFDTPSHRKLVWTRIQPNTTLEHYLPREAIPYTKHSSHNESLRVSFHESHQLVFRRPESVEAKATLPVSYTFIQPQDVRLFQEDLRSMDLLGTYDFTKITSAQADGFCGEATNEVVKLWRSRAHPPIFLFGFYASSVERQHLEFHIPWFERQVAVSRTGHVRLNFNRGRRHSSLLRRFSFSRSSPLSTDSSSRRWSVITGKCPVTGELPPTAIPGKLKYLDIHFSNNHVREEFLRTLEGIWKEIDEIRSVSHAAELPASGLPIELA</sequence>
<evidence type="ECO:0000313" key="3">
    <source>
        <dbReference type="Proteomes" id="UP000243515"/>
    </source>
</evidence>
<feature type="region of interest" description="Disordered" evidence="1">
    <location>
        <begin position="189"/>
        <end position="231"/>
    </location>
</feature>
<gene>
    <name evidence="2" type="ORF">Egran_00043</name>
</gene>
<proteinExistence type="predicted"/>
<feature type="compositionally biased region" description="Polar residues" evidence="1">
    <location>
        <begin position="210"/>
        <end position="231"/>
    </location>
</feature>
<protein>
    <submittedName>
        <fullName evidence="2">Uncharacterized protein</fullName>
    </submittedName>
</protein>
<organism evidence="2 3">
    <name type="scientific">Elaphomyces granulatus</name>
    <dbReference type="NCBI Taxonomy" id="519963"/>
    <lineage>
        <taxon>Eukaryota</taxon>
        <taxon>Fungi</taxon>
        <taxon>Dikarya</taxon>
        <taxon>Ascomycota</taxon>
        <taxon>Pezizomycotina</taxon>
        <taxon>Eurotiomycetes</taxon>
        <taxon>Eurotiomycetidae</taxon>
        <taxon>Eurotiales</taxon>
        <taxon>Elaphomycetaceae</taxon>
        <taxon>Elaphomyces</taxon>
    </lineage>
</organism>
<comment type="caution">
    <text evidence="2">The sequence shown here is derived from an EMBL/GenBank/DDBJ whole genome shotgun (WGS) entry which is preliminary data.</text>
</comment>
<evidence type="ECO:0000256" key="1">
    <source>
        <dbReference type="SAM" id="MobiDB-lite"/>
    </source>
</evidence>
<keyword evidence="3" id="KW-1185">Reference proteome</keyword>
<dbReference type="OrthoDB" id="3437161at2759"/>
<reference evidence="2 3" key="1">
    <citation type="journal article" date="2015" name="Environ. Microbiol.">
        <title>Metagenome sequence of Elaphomyces granulatus from sporocarp tissue reveals Ascomycota ectomycorrhizal fingerprints of genome expansion and a Proteobacteria-rich microbiome.</title>
        <authorList>
            <person name="Quandt C.A."/>
            <person name="Kohler A."/>
            <person name="Hesse C.N."/>
            <person name="Sharpton T.J."/>
            <person name="Martin F."/>
            <person name="Spatafora J.W."/>
        </authorList>
    </citation>
    <scope>NUCLEOTIDE SEQUENCE [LARGE SCALE GENOMIC DNA]</scope>
    <source>
        <strain evidence="2 3">OSC145934</strain>
    </source>
</reference>